<dbReference type="Proteomes" id="UP000027265">
    <property type="component" value="Unassembled WGS sequence"/>
</dbReference>
<dbReference type="InParanoid" id="A0A067PFK4"/>
<protein>
    <submittedName>
        <fullName evidence="2">Uncharacterized protein</fullName>
    </submittedName>
</protein>
<dbReference type="AlphaFoldDB" id="A0A067PFK4"/>
<proteinExistence type="predicted"/>
<feature type="compositionally biased region" description="Low complexity" evidence="1">
    <location>
        <begin position="36"/>
        <end position="52"/>
    </location>
</feature>
<evidence type="ECO:0000313" key="2">
    <source>
        <dbReference type="EMBL" id="KDQ49797.1"/>
    </source>
</evidence>
<evidence type="ECO:0000256" key="1">
    <source>
        <dbReference type="SAM" id="MobiDB-lite"/>
    </source>
</evidence>
<evidence type="ECO:0000313" key="3">
    <source>
        <dbReference type="Proteomes" id="UP000027265"/>
    </source>
</evidence>
<accession>A0A067PFK4</accession>
<keyword evidence="3" id="KW-1185">Reference proteome</keyword>
<dbReference type="EMBL" id="KL197774">
    <property type="protein sequence ID" value="KDQ49797.1"/>
    <property type="molecule type" value="Genomic_DNA"/>
</dbReference>
<name>A0A067PFK4_9AGAM</name>
<organism evidence="2 3">
    <name type="scientific">Jaapia argillacea MUCL 33604</name>
    <dbReference type="NCBI Taxonomy" id="933084"/>
    <lineage>
        <taxon>Eukaryota</taxon>
        <taxon>Fungi</taxon>
        <taxon>Dikarya</taxon>
        <taxon>Basidiomycota</taxon>
        <taxon>Agaricomycotina</taxon>
        <taxon>Agaricomycetes</taxon>
        <taxon>Agaricomycetidae</taxon>
        <taxon>Jaapiales</taxon>
        <taxon>Jaapiaceae</taxon>
        <taxon>Jaapia</taxon>
    </lineage>
</organism>
<dbReference type="HOGENOM" id="CLU_1461519_0_0_1"/>
<gene>
    <name evidence="2" type="ORF">JAAARDRAFT_200550</name>
</gene>
<reference evidence="3" key="1">
    <citation type="journal article" date="2014" name="Proc. Natl. Acad. Sci. U.S.A.">
        <title>Extensive sampling of basidiomycete genomes demonstrates inadequacy of the white-rot/brown-rot paradigm for wood decay fungi.</title>
        <authorList>
            <person name="Riley R."/>
            <person name="Salamov A.A."/>
            <person name="Brown D.W."/>
            <person name="Nagy L.G."/>
            <person name="Floudas D."/>
            <person name="Held B.W."/>
            <person name="Levasseur A."/>
            <person name="Lombard V."/>
            <person name="Morin E."/>
            <person name="Otillar R."/>
            <person name="Lindquist E.A."/>
            <person name="Sun H."/>
            <person name="LaButti K.M."/>
            <person name="Schmutz J."/>
            <person name="Jabbour D."/>
            <person name="Luo H."/>
            <person name="Baker S.E."/>
            <person name="Pisabarro A.G."/>
            <person name="Walton J.D."/>
            <person name="Blanchette R.A."/>
            <person name="Henrissat B."/>
            <person name="Martin F."/>
            <person name="Cullen D."/>
            <person name="Hibbett D.S."/>
            <person name="Grigoriev I.V."/>
        </authorList>
    </citation>
    <scope>NUCLEOTIDE SEQUENCE [LARGE SCALE GENOMIC DNA]</scope>
    <source>
        <strain evidence="3">MUCL 33604</strain>
    </source>
</reference>
<feature type="region of interest" description="Disordered" evidence="1">
    <location>
        <begin position="21"/>
        <end position="55"/>
    </location>
</feature>
<sequence>MLDDEFASSSTSFDCLQDIFPSLDHSAEPDPPPLSQPASSSLSFSSLFDSPQTPQLSWSGQVSPNLLAGNVNDPLANLDFIATHELQDALTFPGAGEPMAVDGQYYAPLNNLSRFGSQEDNTYSEWISSFHEISPFQSQGASNPPSLIPSSHPDDFLPIDYSLTQSQGISAPPIQFVLYDPPPVS</sequence>